<evidence type="ECO:0000256" key="1">
    <source>
        <dbReference type="SAM" id="Phobius"/>
    </source>
</evidence>
<evidence type="ECO:0000313" key="3">
    <source>
        <dbReference type="EMBL" id="CAK4033383.1"/>
    </source>
</evidence>
<feature type="transmembrane region" description="Helical" evidence="1">
    <location>
        <begin position="12"/>
        <end position="33"/>
    </location>
</feature>
<dbReference type="GO" id="GO:0003824">
    <property type="term" value="F:catalytic activity"/>
    <property type="evidence" value="ECO:0007669"/>
    <property type="project" value="InterPro"/>
</dbReference>
<accession>A0AAI9EEH7</accession>
<dbReference type="EMBL" id="CAVMBE010000085">
    <property type="protein sequence ID" value="CAK4033383.1"/>
    <property type="molecule type" value="Genomic_DNA"/>
</dbReference>
<protein>
    <submittedName>
        <fullName evidence="3">Mitochondrial amidoxime-reducing component 1</fullName>
    </submittedName>
</protein>
<dbReference type="InterPro" id="IPR011037">
    <property type="entry name" value="Pyrv_Knase-like_insert_dom_sf"/>
</dbReference>
<keyword evidence="1" id="KW-1133">Transmembrane helix</keyword>
<evidence type="ECO:0000313" key="4">
    <source>
        <dbReference type="Proteomes" id="UP001296104"/>
    </source>
</evidence>
<name>A0AAI9EEH7_9PEZI</name>
<dbReference type="Pfam" id="PF03473">
    <property type="entry name" value="MOSC"/>
    <property type="match status" value="1"/>
</dbReference>
<dbReference type="InterPro" id="IPR005303">
    <property type="entry name" value="MOCOS_middle"/>
</dbReference>
<dbReference type="PANTHER" id="PTHR14237">
    <property type="entry name" value="MOLYBDOPTERIN COFACTOR SULFURASE MOSC"/>
    <property type="match status" value="1"/>
</dbReference>
<feature type="domain" description="MOSC" evidence="2">
    <location>
        <begin position="289"/>
        <end position="449"/>
    </location>
</feature>
<organism evidence="3 4">
    <name type="scientific">Lecanosticta acicola</name>
    <dbReference type="NCBI Taxonomy" id="111012"/>
    <lineage>
        <taxon>Eukaryota</taxon>
        <taxon>Fungi</taxon>
        <taxon>Dikarya</taxon>
        <taxon>Ascomycota</taxon>
        <taxon>Pezizomycotina</taxon>
        <taxon>Dothideomycetes</taxon>
        <taxon>Dothideomycetidae</taxon>
        <taxon>Mycosphaerellales</taxon>
        <taxon>Mycosphaerellaceae</taxon>
        <taxon>Lecanosticta</taxon>
    </lineage>
</organism>
<comment type="caution">
    <text evidence="3">The sequence shown here is derived from an EMBL/GenBank/DDBJ whole genome shotgun (WGS) entry which is preliminary data.</text>
</comment>
<evidence type="ECO:0000259" key="2">
    <source>
        <dbReference type="PROSITE" id="PS51340"/>
    </source>
</evidence>
<proteinExistence type="predicted"/>
<dbReference type="InterPro" id="IPR005302">
    <property type="entry name" value="MoCF_Sase_C"/>
</dbReference>
<reference evidence="3" key="1">
    <citation type="submission" date="2023-11" db="EMBL/GenBank/DDBJ databases">
        <authorList>
            <person name="Alioto T."/>
            <person name="Alioto T."/>
            <person name="Gomez Garrido J."/>
        </authorList>
    </citation>
    <scope>NUCLEOTIDE SEQUENCE</scope>
</reference>
<gene>
    <name evidence="3" type="ORF">LECACI_7A008541</name>
</gene>
<sequence length="461" mass="51415">MEHQTFFQHYLQYLLSSKGLFSILVAFPVLLYLQQTALKPSGKTRIPGCLRMGLRGKSNLDDQYTIKDRSAGLPRVKAIYVYPVKSCRAVELAASDISRTGLSYDRMFSFAQYVPAKHGVGDETSIVDSEGAQQWRFITQREFPKLALLTTELWVPDPRREVEAGRHGQRTEKRTGTIISARSEGSKKSMSDDWVGQGGCLLLSFPYQQKSTVFGERTEIITMKIPLTPSPQRVREKKYTSEPIAIWKDCPMSLNVSNEIDPNALAKLKEFLGVKNTLGLFRVDCDNLREISRSLPKDHLDEKFNVGFADAFPVHLLSLASVRAVDEDLPPNASTKGKLDAVRFRANIYVDGVTASAEDQWMKIAIGRALAGDGKFGPAGYHVACRTARCTLPNVHPGSGVKDRNEPHATLKRTRQVDEGAKPHPCLGLSMIPLFTRGIIRVGDEIDVLQIGEHCYEKMFS</sequence>
<keyword evidence="4" id="KW-1185">Reference proteome</keyword>
<dbReference type="Pfam" id="PF03476">
    <property type="entry name" value="MOSC_N"/>
    <property type="match status" value="1"/>
</dbReference>
<dbReference type="PANTHER" id="PTHR14237:SF23">
    <property type="entry name" value="MOSC DOMAIN PROTEIN (AFU_ORTHOLOGUE AFUA_7G05900)"/>
    <property type="match status" value="1"/>
</dbReference>
<keyword evidence="1" id="KW-0472">Membrane</keyword>
<dbReference type="PROSITE" id="PS51340">
    <property type="entry name" value="MOSC"/>
    <property type="match status" value="1"/>
</dbReference>
<dbReference type="AlphaFoldDB" id="A0AAI9EEH7"/>
<dbReference type="SUPFAM" id="SSF50800">
    <property type="entry name" value="PK beta-barrel domain-like"/>
    <property type="match status" value="1"/>
</dbReference>
<keyword evidence="1" id="KW-0812">Transmembrane</keyword>
<dbReference type="GO" id="GO:0030151">
    <property type="term" value="F:molybdenum ion binding"/>
    <property type="evidence" value="ECO:0007669"/>
    <property type="project" value="InterPro"/>
</dbReference>
<dbReference type="Proteomes" id="UP001296104">
    <property type="component" value="Unassembled WGS sequence"/>
</dbReference>
<dbReference type="GO" id="GO:0030170">
    <property type="term" value="F:pyridoxal phosphate binding"/>
    <property type="evidence" value="ECO:0007669"/>
    <property type="project" value="InterPro"/>
</dbReference>